<reference evidence="2" key="1">
    <citation type="submission" date="2022-07" db="EMBL/GenBank/DDBJ databases">
        <title>Phylogenomic reconstructions and comparative analyses of Kickxellomycotina fungi.</title>
        <authorList>
            <person name="Reynolds N.K."/>
            <person name="Stajich J.E."/>
            <person name="Barry K."/>
            <person name="Grigoriev I.V."/>
            <person name="Crous P."/>
            <person name="Smith M.E."/>
        </authorList>
    </citation>
    <scope>NUCLEOTIDE SEQUENCE</scope>
    <source>
        <strain evidence="2">RSA 567</strain>
    </source>
</reference>
<dbReference type="OrthoDB" id="10370695at2759"/>
<dbReference type="AlphaFoldDB" id="A0A9W8EBH8"/>
<name>A0A9W8EBH8_9FUNG</name>
<keyword evidence="3" id="KW-1185">Reference proteome</keyword>
<feature type="region of interest" description="Disordered" evidence="1">
    <location>
        <begin position="56"/>
        <end position="80"/>
    </location>
</feature>
<evidence type="ECO:0000256" key="1">
    <source>
        <dbReference type="SAM" id="MobiDB-lite"/>
    </source>
</evidence>
<evidence type="ECO:0000313" key="3">
    <source>
        <dbReference type="Proteomes" id="UP001151582"/>
    </source>
</evidence>
<organism evidence="2 3">
    <name type="scientific">Dimargaris verticillata</name>
    <dbReference type="NCBI Taxonomy" id="2761393"/>
    <lineage>
        <taxon>Eukaryota</taxon>
        <taxon>Fungi</taxon>
        <taxon>Fungi incertae sedis</taxon>
        <taxon>Zoopagomycota</taxon>
        <taxon>Kickxellomycotina</taxon>
        <taxon>Dimargaritomycetes</taxon>
        <taxon>Dimargaritales</taxon>
        <taxon>Dimargaritaceae</taxon>
        <taxon>Dimargaris</taxon>
    </lineage>
</organism>
<evidence type="ECO:0000313" key="2">
    <source>
        <dbReference type="EMBL" id="KAJ1976267.1"/>
    </source>
</evidence>
<comment type="caution">
    <text evidence="2">The sequence shown here is derived from an EMBL/GenBank/DDBJ whole genome shotgun (WGS) entry which is preliminary data.</text>
</comment>
<dbReference type="EMBL" id="JANBQB010000448">
    <property type="protein sequence ID" value="KAJ1976267.1"/>
    <property type="molecule type" value="Genomic_DNA"/>
</dbReference>
<accession>A0A9W8EBH8</accession>
<feature type="compositionally biased region" description="Low complexity" evidence="1">
    <location>
        <begin position="58"/>
        <end position="70"/>
    </location>
</feature>
<gene>
    <name evidence="2" type="ORF">H4R34_004041</name>
</gene>
<dbReference type="Proteomes" id="UP001151582">
    <property type="component" value="Unassembled WGS sequence"/>
</dbReference>
<protein>
    <submittedName>
        <fullName evidence="2">Uncharacterized protein</fullName>
    </submittedName>
</protein>
<proteinExistence type="predicted"/>
<sequence length="95" mass="10205">MLVYAGDIIQQAKEPQSNQGMPRAAAAQHLSEEVEFFNRYCDQLVVSLESLKQRIPPSAASASNHASATSQPPSDAMAVDAPNAKVILQKALLEN</sequence>